<evidence type="ECO:0000256" key="5">
    <source>
        <dbReference type="ARBA" id="ARBA00023163"/>
    </source>
</evidence>
<evidence type="ECO:0000256" key="3">
    <source>
        <dbReference type="ARBA" id="ARBA00023015"/>
    </source>
</evidence>
<evidence type="ECO:0000313" key="9">
    <source>
        <dbReference type="EMBL" id="KKU61393.1"/>
    </source>
</evidence>
<accession>A0A0G1U4Y4</accession>
<dbReference type="InterPro" id="IPR049083">
    <property type="entry name" value="TACO1_YebC_N"/>
</dbReference>
<gene>
    <name evidence="9" type="ORF">UX85_C0003G0052</name>
</gene>
<dbReference type="Proteomes" id="UP000033860">
    <property type="component" value="Unassembled WGS sequence"/>
</dbReference>
<reference evidence="9 10" key="1">
    <citation type="journal article" date="2015" name="Nature">
        <title>rRNA introns, odd ribosomes, and small enigmatic genomes across a large radiation of phyla.</title>
        <authorList>
            <person name="Brown C.T."/>
            <person name="Hug L.A."/>
            <person name="Thomas B.C."/>
            <person name="Sharon I."/>
            <person name="Castelle C.J."/>
            <person name="Singh A."/>
            <person name="Wilkins M.J."/>
            <person name="Williams K.H."/>
            <person name="Banfield J.F."/>
        </authorList>
    </citation>
    <scope>NUCLEOTIDE SEQUENCE [LARGE SCALE GENOMIC DNA]</scope>
</reference>
<dbReference type="GO" id="GO:0006355">
    <property type="term" value="P:regulation of DNA-templated transcription"/>
    <property type="evidence" value="ECO:0007669"/>
    <property type="project" value="UniProtKB-UniRule"/>
</dbReference>
<dbReference type="NCBIfam" id="NF001030">
    <property type="entry name" value="PRK00110.1"/>
    <property type="match status" value="1"/>
</dbReference>
<evidence type="ECO:0000256" key="6">
    <source>
        <dbReference type="HAMAP-Rule" id="MF_00693"/>
    </source>
</evidence>
<dbReference type="GO" id="GO:0003677">
    <property type="term" value="F:DNA binding"/>
    <property type="evidence" value="ECO:0007669"/>
    <property type="project" value="UniProtKB-UniRule"/>
</dbReference>
<dbReference type="NCBIfam" id="NF009044">
    <property type="entry name" value="PRK12378.1"/>
    <property type="match status" value="1"/>
</dbReference>
<keyword evidence="5 6" id="KW-0804">Transcription</keyword>
<proteinExistence type="inferred from homology"/>
<feature type="domain" description="TACO1/YebC-like second and third" evidence="7">
    <location>
        <begin position="82"/>
        <end position="233"/>
    </location>
</feature>
<evidence type="ECO:0000256" key="4">
    <source>
        <dbReference type="ARBA" id="ARBA00023125"/>
    </source>
</evidence>
<organism evidence="9 10">
    <name type="scientific">Candidatus Beckwithbacteria bacterium GW2011_GWB1_47_15</name>
    <dbReference type="NCBI Taxonomy" id="1618371"/>
    <lineage>
        <taxon>Bacteria</taxon>
        <taxon>Candidatus Beckwithiibacteriota</taxon>
    </lineage>
</organism>
<dbReference type="Pfam" id="PF20772">
    <property type="entry name" value="TACO1_YebC_N"/>
    <property type="match status" value="1"/>
</dbReference>
<evidence type="ECO:0000313" key="10">
    <source>
        <dbReference type="Proteomes" id="UP000033860"/>
    </source>
</evidence>
<dbReference type="AlphaFoldDB" id="A0A0G1U4Y4"/>
<dbReference type="GO" id="GO:0005829">
    <property type="term" value="C:cytosol"/>
    <property type="evidence" value="ECO:0007669"/>
    <property type="project" value="TreeGrafter"/>
</dbReference>
<dbReference type="SUPFAM" id="SSF75625">
    <property type="entry name" value="YebC-like"/>
    <property type="match status" value="1"/>
</dbReference>
<dbReference type="InterPro" id="IPR026564">
    <property type="entry name" value="Transcrip_reg_TACO1-like_dom3"/>
</dbReference>
<dbReference type="PANTHER" id="PTHR12532">
    <property type="entry name" value="TRANSLATIONAL ACTIVATOR OF CYTOCHROME C OXIDASE 1"/>
    <property type="match status" value="1"/>
</dbReference>
<dbReference type="PATRIC" id="fig|1618371.3.peg.441"/>
<evidence type="ECO:0000259" key="8">
    <source>
        <dbReference type="Pfam" id="PF20772"/>
    </source>
</evidence>
<evidence type="ECO:0000256" key="2">
    <source>
        <dbReference type="ARBA" id="ARBA00022490"/>
    </source>
</evidence>
<comment type="caution">
    <text evidence="9">The sequence shown here is derived from an EMBL/GenBank/DDBJ whole genome shotgun (WGS) entry which is preliminary data.</text>
</comment>
<name>A0A0G1U4Y4_9BACT</name>
<protein>
    <recommendedName>
        <fullName evidence="6">Probable transcriptional regulatory protein UX85_C0003G0052</fullName>
    </recommendedName>
</protein>
<dbReference type="Gene3D" id="1.10.10.200">
    <property type="match status" value="1"/>
</dbReference>
<evidence type="ECO:0000256" key="1">
    <source>
        <dbReference type="ARBA" id="ARBA00008724"/>
    </source>
</evidence>
<dbReference type="FunFam" id="1.10.10.200:FF:000002">
    <property type="entry name" value="Probable transcriptional regulatory protein CLM62_37755"/>
    <property type="match status" value="1"/>
</dbReference>
<sequence length="235" mass="25532">MSGHSKWATIKHQKGVADARRGQLFTKLARAITVAAKDGEDSDSNFKLRLAMDKAREANMPKENIKRAIEKGSGSGGGGELTEVIYEGYGQEKVAVMVEVVTDNKNRTVSELKKIFEMSGGNLGEPGSVAFQFKRKGRIEVEGGGEAEMLKLIDLGVEEVEPVEGGLEVAVEAEKLTESKGRIEAAGFKVKLAELIYAPLSLLPVEDKVKERVKGFLAKLVDHDDVQNVYTNADL</sequence>
<feature type="domain" description="TACO1/YebC-like N-terminal" evidence="8">
    <location>
        <begin position="5"/>
        <end position="74"/>
    </location>
</feature>
<dbReference type="InterPro" id="IPR017856">
    <property type="entry name" value="Integrase-like_N"/>
</dbReference>
<dbReference type="InterPro" id="IPR002876">
    <property type="entry name" value="Transcrip_reg_TACO1-like"/>
</dbReference>
<keyword evidence="2 6" id="KW-0963">Cytoplasm</keyword>
<dbReference type="InterPro" id="IPR029072">
    <property type="entry name" value="YebC-like"/>
</dbReference>
<dbReference type="NCBIfam" id="TIGR01033">
    <property type="entry name" value="YebC/PmpR family DNA-binding transcriptional regulator"/>
    <property type="match status" value="1"/>
</dbReference>
<comment type="subcellular location">
    <subcellularLocation>
        <location evidence="6">Cytoplasm</location>
    </subcellularLocation>
</comment>
<dbReference type="InterPro" id="IPR048300">
    <property type="entry name" value="TACO1_YebC-like_2nd/3rd_dom"/>
</dbReference>
<keyword evidence="4 6" id="KW-0238">DNA-binding</keyword>
<keyword evidence="3 6" id="KW-0805">Transcription regulation</keyword>
<dbReference type="Pfam" id="PF01709">
    <property type="entry name" value="Transcrip_reg"/>
    <property type="match status" value="1"/>
</dbReference>
<evidence type="ECO:0000259" key="7">
    <source>
        <dbReference type="Pfam" id="PF01709"/>
    </source>
</evidence>
<comment type="similarity">
    <text evidence="1 6">Belongs to the TACO1 family.</text>
</comment>
<dbReference type="Gene3D" id="3.30.70.980">
    <property type="match status" value="2"/>
</dbReference>
<dbReference type="HAMAP" id="MF_00693">
    <property type="entry name" value="Transcrip_reg_TACO1"/>
    <property type="match status" value="1"/>
</dbReference>
<dbReference type="EMBL" id="LCNT01000003">
    <property type="protein sequence ID" value="KKU61393.1"/>
    <property type="molecule type" value="Genomic_DNA"/>
</dbReference>
<dbReference type="PANTHER" id="PTHR12532:SF6">
    <property type="entry name" value="TRANSCRIPTIONAL REGULATORY PROTEIN YEBC-RELATED"/>
    <property type="match status" value="1"/>
</dbReference>